<reference evidence="1" key="1">
    <citation type="submission" date="2014-11" db="EMBL/GenBank/DDBJ databases">
        <authorList>
            <person name="Amaro Gonzalez C."/>
        </authorList>
    </citation>
    <scope>NUCLEOTIDE SEQUENCE</scope>
</reference>
<reference evidence="1" key="2">
    <citation type="journal article" date="2015" name="Fish Shellfish Immunol.">
        <title>Early steps in the European eel (Anguilla anguilla)-Vibrio vulnificus interaction in the gills: Role of the RtxA13 toxin.</title>
        <authorList>
            <person name="Callol A."/>
            <person name="Pajuelo D."/>
            <person name="Ebbesson L."/>
            <person name="Teles M."/>
            <person name="MacKenzie S."/>
            <person name="Amaro C."/>
        </authorList>
    </citation>
    <scope>NUCLEOTIDE SEQUENCE</scope>
</reference>
<accession>A0A0E9QUA8</accession>
<protein>
    <submittedName>
        <fullName evidence="1">Uncharacterized protein</fullName>
    </submittedName>
</protein>
<sequence>MRHSFLNSLAALIHMLSLLSFENPE</sequence>
<name>A0A0E9QUA8_ANGAN</name>
<dbReference type="AlphaFoldDB" id="A0A0E9QUA8"/>
<evidence type="ECO:0000313" key="1">
    <source>
        <dbReference type="EMBL" id="JAH20551.1"/>
    </source>
</evidence>
<proteinExistence type="predicted"/>
<organism evidence="1">
    <name type="scientific">Anguilla anguilla</name>
    <name type="common">European freshwater eel</name>
    <name type="synonym">Muraena anguilla</name>
    <dbReference type="NCBI Taxonomy" id="7936"/>
    <lineage>
        <taxon>Eukaryota</taxon>
        <taxon>Metazoa</taxon>
        <taxon>Chordata</taxon>
        <taxon>Craniata</taxon>
        <taxon>Vertebrata</taxon>
        <taxon>Euteleostomi</taxon>
        <taxon>Actinopterygii</taxon>
        <taxon>Neopterygii</taxon>
        <taxon>Teleostei</taxon>
        <taxon>Anguilliformes</taxon>
        <taxon>Anguillidae</taxon>
        <taxon>Anguilla</taxon>
    </lineage>
</organism>
<dbReference type="EMBL" id="GBXM01088026">
    <property type="protein sequence ID" value="JAH20551.1"/>
    <property type="molecule type" value="Transcribed_RNA"/>
</dbReference>